<evidence type="ECO:0000313" key="5">
    <source>
        <dbReference type="Proteomes" id="UP000190328"/>
    </source>
</evidence>
<accession>A0A1T4M367</accession>
<feature type="domain" description="Glycoside hydrolase family 20 catalytic" evidence="3">
    <location>
        <begin position="129"/>
        <end position="216"/>
    </location>
</feature>
<dbReference type="InterPro" id="IPR017853">
    <property type="entry name" value="GH"/>
</dbReference>
<protein>
    <submittedName>
        <fullName evidence="4">Glycosyl hydrolase family 20, catalytic domain</fullName>
    </submittedName>
</protein>
<evidence type="ECO:0000256" key="2">
    <source>
        <dbReference type="ARBA" id="ARBA00022801"/>
    </source>
</evidence>
<keyword evidence="5" id="KW-1185">Reference proteome</keyword>
<dbReference type="InterPro" id="IPR015883">
    <property type="entry name" value="Glyco_hydro_20_cat"/>
</dbReference>
<dbReference type="Gene3D" id="3.20.20.80">
    <property type="entry name" value="Glycosidases"/>
    <property type="match status" value="1"/>
</dbReference>
<dbReference type="GO" id="GO:0005975">
    <property type="term" value="P:carbohydrate metabolic process"/>
    <property type="evidence" value="ECO:0007669"/>
    <property type="project" value="InterPro"/>
</dbReference>
<evidence type="ECO:0000313" key="4">
    <source>
        <dbReference type="EMBL" id="SJZ61439.1"/>
    </source>
</evidence>
<dbReference type="OrthoDB" id="1098018at2"/>
<evidence type="ECO:0000259" key="3">
    <source>
        <dbReference type="Pfam" id="PF00728"/>
    </source>
</evidence>
<sequence length="251" mass="28668">MAFSRKKLFALLAFLMLLGLGVTLFQTYAEEMRKSGVKMSEKSGVVGKIIFRDENTWDWIADPIEIGEVEVGMKIDTEQYAPEYWRYVNEKLKNYQVVLDDLKYLKENGKTWVLDVPMKRVATEKIENGVMLDIARKFYSPDVIKQYIDLLSGKEHSFLQLHISDDENFAVESELLGQMVENATFLNGVYKNIATGKSFLSKEQLRELVSYAKEKRCRTCARDRCAKSCDSFAQSLSKKRVVCCGSSCVVG</sequence>
<proteinExistence type="inferred from homology"/>
<organism evidence="4 5">
    <name type="scientific">Pilibacter termitis</name>
    <dbReference type="NCBI Taxonomy" id="263852"/>
    <lineage>
        <taxon>Bacteria</taxon>
        <taxon>Bacillati</taxon>
        <taxon>Bacillota</taxon>
        <taxon>Bacilli</taxon>
        <taxon>Lactobacillales</taxon>
        <taxon>Enterococcaceae</taxon>
        <taxon>Pilibacter</taxon>
    </lineage>
</organism>
<dbReference type="AlphaFoldDB" id="A0A1T4M367"/>
<comment type="similarity">
    <text evidence="1">Belongs to the glycosyl hydrolase 20 family.</text>
</comment>
<dbReference type="Pfam" id="PF00728">
    <property type="entry name" value="Glyco_hydro_20"/>
    <property type="match status" value="1"/>
</dbReference>
<dbReference type="GO" id="GO:0004563">
    <property type="term" value="F:beta-N-acetylhexosaminidase activity"/>
    <property type="evidence" value="ECO:0007669"/>
    <property type="project" value="UniProtKB-ARBA"/>
</dbReference>
<dbReference type="Proteomes" id="UP000190328">
    <property type="component" value="Unassembled WGS sequence"/>
</dbReference>
<reference evidence="4 5" key="1">
    <citation type="submission" date="2017-02" db="EMBL/GenBank/DDBJ databases">
        <authorList>
            <person name="Peterson S.W."/>
        </authorList>
    </citation>
    <scope>NUCLEOTIDE SEQUENCE [LARGE SCALE GENOMIC DNA]</scope>
    <source>
        <strain evidence="4 5">ATCC BAA-1030</strain>
    </source>
</reference>
<name>A0A1T4M367_9ENTE</name>
<dbReference type="SUPFAM" id="SSF51445">
    <property type="entry name" value="(Trans)glycosidases"/>
    <property type="match status" value="1"/>
</dbReference>
<evidence type="ECO:0000256" key="1">
    <source>
        <dbReference type="ARBA" id="ARBA00006285"/>
    </source>
</evidence>
<dbReference type="RefSeq" id="WP_159443204.1">
    <property type="nucleotide sequence ID" value="NZ_FUXI01000008.1"/>
</dbReference>
<keyword evidence="2 4" id="KW-0378">Hydrolase</keyword>
<dbReference type="STRING" id="263852.SAMN02745116_00904"/>
<gene>
    <name evidence="4" type="ORF">SAMN02745116_00904</name>
</gene>
<dbReference type="EMBL" id="FUXI01000008">
    <property type="protein sequence ID" value="SJZ61439.1"/>
    <property type="molecule type" value="Genomic_DNA"/>
</dbReference>